<sequence>MTDRDGAADGGALAEFGAFLDALRAALAARAGGDAARDAAWRRVDAGLAAPPQTLRDRSPARQPACDHLAASIAGLATAEADVRRLGDAFAALDSRLDWAGPNERRATPELNVAYADVTLVGPRGLVPSEVVEIGVSLMAPNTTYPDHQHPPEEIYIALSPGEWRQEARPWHEPGVGGLVFNPAGIVHAMRSGPAPFLAVWCLPLP</sequence>
<reference evidence="1 2" key="1">
    <citation type="submission" date="2019-09" db="EMBL/GenBank/DDBJ databases">
        <title>Segnochrobactrum spirostomi gen. nov., sp. nov., isolated from the ciliate Spirostomum cf. yagiui and description of a novel family, Segnochrobactraceae fam. nov. within the order Rhizobiales of the class Alphaproteobacteria.</title>
        <authorList>
            <person name="Akter S."/>
            <person name="Shazib S.U.A."/>
            <person name="Shin M.K."/>
        </authorList>
    </citation>
    <scope>NUCLEOTIDE SEQUENCE [LARGE SCALE GENOMIC DNA]</scope>
    <source>
        <strain evidence="1 2">Sp-1</strain>
    </source>
</reference>
<comment type="caution">
    <text evidence="1">The sequence shown here is derived from an EMBL/GenBank/DDBJ whole genome shotgun (WGS) entry which is preliminary data.</text>
</comment>
<dbReference type="GO" id="GO:0047869">
    <property type="term" value="F:dimethylpropiothetin dethiomethylase activity"/>
    <property type="evidence" value="ECO:0007669"/>
    <property type="project" value="InterPro"/>
</dbReference>
<evidence type="ECO:0000313" key="2">
    <source>
        <dbReference type="Proteomes" id="UP000332515"/>
    </source>
</evidence>
<dbReference type="Proteomes" id="UP000332515">
    <property type="component" value="Unassembled WGS sequence"/>
</dbReference>
<organism evidence="1 2">
    <name type="scientific">Segnochrobactrum spirostomi</name>
    <dbReference type="NCBI Taxonomy" id="2608987"/>
    <lineage>
        <taxon>Bacteria</taxon>
        <taxon>Pseudomonadati</taxon>
        <taxon>Pseudomonadota</taxon>
        <taxon>Alphaproteobacteria</taxon>
        <taxon>Hyphomicrobiales</taxon>
        <taxon>Segnochrobactraceae</taxon>
        <taxon>Segnochrobactrum</taxon>
    </lineage>
</organism>
<dbReference type="EMBL" id="VWNA01000001">
    <property type="protein sequence ID" value="MQT11997.1"/>
    <property type="molecule type" value="Genomic_DNA"/>
</dbReference>
<dbReference type="InterPro" id="IPR011051">
    <property type="entry name" value="RmlC_Cupin_sf"/>
</dbReference>
<dbReference type="Gene3D" id="2.60.120.10">
    <property type="entry name" value="Jelly Rolls"/>
    <property type="match status" value="1"/>
</dbReference>
<dbReference type="RefSeq" id="WP_153479325.1">
    <property type="nucleotide sequence ID" value="NZ_VWNA01000001.1"/>
</dbReference>
<keyword evidence="2" id="KW-1185">Reference proteome</keyword>
<name>A0A6A7Y0T0_9HYPH</name>
<accession>A0A6A7Y0T0</accession>
<evidence type="ECO:0000313" key="1">
    <source>
        <dbReference type="EMBL" id="MQT11997.1"/>
    </source>
</evidence>
<dbReference type="Pfam" id="PF16867">
    <property type="entry name" value="DMSP_lyase"/>
    <property type="match status" value="1"/>
</dbReference>
<protein>
    <submittedName>
        <fullName evidence="1">Transcriptional regulator</fullName>
    </submittedName>
</protein>
<dbReference type="InterPro" id="IPR014710">
    <property type="entry name" value="RmlC-like_jellyroll"/>
</dbReference>
<dbReference type="AlphaFoldDB" id="A0A6A7Y0T0"/>
<gene>
    <name evidence="1" type="ORF">F0357_04795</name>
</gene>
<proteinExistence type="predicted"/>
<dbReference type="InterPro" id="IPR031723">
    <property type="entry name" value="DMSP_lyase"/>
</dbReference>
<dbReference type="SUPFAM" id="SSF51182">
    <property type="entry name" value="RmlC-like cupins"/>
    <property type="match status" value="1"/>
</dbReference>